<dbReference type="SUPFAM" id="SSF48452">
    <property type="entry name" value="TPR-like"/>
    <property type="match status" value="1"/>
</dbReference>
<evidence type="ECO:0000313" key="1">
    <source>
        <dbReference type="EMBL" id="SVB17104.1"/>
    </source>
</evidence>
<proteinExistence type="predicted"/>
<sequence length="239" mass="28106">MKQHRLLLPLLILLLMFVACRKEWLPTEEDMADYGWTLYEAERFKESNHWFSKAVKEDENYKDGYNGMGWSEIKMSLFSSDPDWINLPVFDTAIDHFEIGLQKDDNPRSLHNVDFDLFAGLTFLYSIRDTGSSTLYTDSTIFYGDSLIKLINEQQYEQTWYFPHDTITDYLDIHITLAWAKFLKKQYTLSLEDHIRLLEDKCSPMFPTISPDFQTAEGIHELAARIDAMADYLYDNTCR</sequence>
<dbReference type="PROSITE" id="PS51257">
    <property type="entry name" value="PROKAR_LIPOPROTEIN"/>
    <property type="match status" value="1"/>
</dbReference>
<reference evidence="1" key="1">
    <citation type="submission" date="2018-05" db="EMBL/GenBank/DDBJ databases">
        <authorList>
            <person name="Lanie J.A."/>
            <person name="Ng W.-L."/>
            <person name="Kazmierczak K.M."/>
            <person name="Andrzejewski T.M."/>
            <person name="Davidsen T.M."/>
            <person name="Wayne K.J."/>
            <person name="Tettelin H."/>
            <person name="Glass J.I."/>
            <person name="Rusch D."/>
            <person name="Podicherti R."/>
            <person name="Tsui H.-C.T."/>
            <person name="Winkler M.E."/>
        </authorList>
    </citation>
    <scope>NUCLEOTIDE SEQUENCE</scope>
</reference>
<name>A0A382BTY8_9ZZZZ</name>
<protein>
    <submittedName>
        <fullName evidence="1">Uncharacterized protein</fullName>
    </submittedName>
</protein>
<dbReference type="EMBL" id="UINC01031290">
    <property type="protein sequence ID" value="SVB17104.1"/>
    <property type="molecule type" value="Genomic_DNA"/>
</dbReference>
<dbReference type="InterPro" id="IPR011990">
    <property type="entry name" value="TPR-like_helical_dom_sf"/>
</dbReference>
<gene>
    <name evidence="1" type="ORF">METZ01_LOCUS169958</name>
</gene>
<accession>A0A382BTY8</accession>
<dbReference type="Gene3D" id="1.25.40.10">
    <property type="entry name" value="Tetratricopeptide repeat domain"/>
    <property type="match status" value="1"/>
</dbReference>
<dbReference type="AlphaFoldDB" id="A0A382BTY8"/>
<organism evidence="1">
    <name type="scientific">marine metagenome</name>
    <dbReference type="NCBI Taxonomy" id="408172"/>
    <lineage>
        <taxon>unclassified sequences</taxon>
        <taxon>metagenomes</taxon>
        <taxon>ecological metagenomes</taxon>
    </lineage>
</organism>